<evidence type="ECO:0000259" key="6">
    <source>
        <dbReference type="Pfam" id="PF00441"/>
    </source>
</evidence>
<dbReference type="Pfam" id="PF00441">
    <property type="entry name" value="Acyl-CoA_dh_1"/>
    <property type="match status" value="1"/>
</dbReference>
<feature type="domain" description="Acyl-CoA dehydrogenase/oxidase N-terminal" evidence="8">
    <location>
        <begin position="6"/>
        <end position="115"/>
    </location>
</feature>
<comment type="cofactor">
    <cofactor evidence="1 5">
        <name>FAD</name>
        <dbReference type="ChEBI" id="CHEBI:57692"/>
    </cofactor>
</comment>
<dbReference type="GO" id="GO:0033539">
    <property type="term" value="P:fatty acid beta-oxidation using acyl-CoA dehydrogenase"/>
    <property type="evidence" value="ECO:0007669"/>
    <property type="project" value="TreeGrafter"/>
</dbReference>
<feature type="domain" description="Acyl-CoA dehydrogenase/oxidase C-terminal" evidence="6">
    <location>
        <begin position="220"/>
        <end position="369"/>
    </location>
</feature>
<proteinExistence type="inferred from homology"/>
<dbReference type="SUPFAM" id="SSF47203">
    <property type="entry name" value="Acyl-CoA dehydrogenase C-terminal domain-like"/>
    <property type="match status" value="1"/>
</dbReference>
<dbReference type="GO" id="GO:0003995">
    <property type="term" value="F:acyl-CoA dehydrogenase activity"/>
    <property type="evidence" value="ECO:0007669"/>
    <property type="project" value="InterPro"/>
</dbReference>
<dbReference type="InterPro" id="IPR046373">
    <property type="entry name" value="Acyl-CoA_Oxase/DH_mid-dom_sf"/>
</dbReference>
<dbReference type="GO" id="GO:0046359">
    <property type="term" value="P:butyrate catabolic process"/>
    <property type="evidence" value="ECO:0007669"/>
    <property type="project" value="TreeGrafter"/>
</dbReference>
<dbReference type="Pfam" id="PF02771">
    <property type="entry name" value="Acyl-CoA_dh_N"/>
    <property type="match status" value="1"/>
</dbReference>
<dbReference type="InterPro" id="IPR006091">
    <property type="entry name" value="Acyl-CoA_Oxase/DH_mid-dom"/>
</dbReference>
<keyword evidence="10" id="KW-1185">Reference proteome</keyword>
<gene>
    <name evidence="9" type="ORF">NDI89_11425</name>
</gene>
<dbReference type="InterPro" id="IPR036250">
    <property type="entry name" value="AcylCo_DH-like_C"/>
</dbReference>
<dbReference type="GO" id="GO:0050660">
    <property type="term" value="F:flavin adenine dinucleotide binding"/>
    <property type="evidence" value="ECO:0007669"/>
    <property type="project" value="InterPro"/>
</dbReference>
<protein>
    <submittedName>
        <fullName evidence="9">Acyl-CoA dehydrogenase family protein</fullName>
    </submittedName>
</protein>
<dbReference type="PANTHER" id="PTHR43884">
    <property type="entry name" value="ACYL-COA DEHYDROGENASE"/>
    <property type="match status" value="1"/>
</dbReference>
<evidence type="ECO:0000259" key="8">
    <source>
        <dbReference type="Pfam" id="PF02771"/>
    </source>
</evidence>
<dbReference type="Proteomes" id="UP001154061">
    <property type="component" value="Unassembled WGS sequence"/>
</dbReference>
<dbReference type="InterPro" id="IPR009075">
    <property type="entry name" value="AcylCo_DH/oxidase_C"/>
</dbReference>
<dbReference type="PROSITE" id="PS00072">
    <property type="entry name" value="ACYL_COA_DH_1"/>
    <property type="match status" value="1"/>
</dbReference>
<dbReference type="RefSeq" id="WP_277521714.1">
    <property type="nucleotide sequence ID" value="NZ_JAMQOT010000003.1"/>
</dbReference>
<evidence type="ECO:0000313" key="10">
    <source>
        <dbReference type="Proteomes" id="UP001154061"/>
    </source>
</evidence>
<dbReference type="Gene3D" id="1.20.140.10">
    <property type="entry name" value="Butyryl-CoA Dehydrogenase, subunit A, domain 3"/>
    <property type="match status" value="1"/>
</dbReference>
<accession>A0A9Q4Q3F4</accession>
<keyword evidence="3 5" id="KW-0285">Flavoprotein</keyword>
<dbReference type="SUPFAM" id="SSF56645">
    <property type="entry name" value="Acyl-CoA dehydrogenase NM domain-like"/>
    <property type="match status" value="1"/>
</dbReference>
<dbReference type="InterPro" id="IPR006089">
    <property type="entry name" value="Acyl-CoA_DH_CS"/>
</dbReference>
<dbReference type="InterPro" id="IPR013786">
    <property type="entry name" value="AcylCoA_DH/ox_N"/>
</dbReference>
<reference evidence="9" key="1">
    <citation type="submission" date="2022-06" db="EMBL/GenBank/DDBJ databases">
        <title>Natrinema sp. a new haloarchaeum isolate from saline soil.</title>
        <authorList>
            <person name="Strakova D."/>
            <person name="Galisteo C."/>
            <person name="Sanchez-Porro C."/>
            <person name="Ventosa A."/>
        </authorList>
    </citation>
    <scope>NUCLEOTIDE SEQUENCE</scope>
    <source>
        <strain evidence="9">S1CR25-10</strain>
    </source>
</reference>
<evidence type="ECO:0000313" key="9">
    <source>
        <dbReference type="EMBL" id="MDF9746193.1"/>
    </source>
</evidence>
<comment type="caution">
    <text evidence="9">The sequence shown here is derived from an EMBL/GenBank/DDBJ whole genome shotgun (WGS) entry which is preliminary data.</text>
</comment>
<dbReference type="InterPro" id="IPR009100">
    <property type="entry name" value="AcylCoA_DH/oxidase_NM_dom_sf"/>
</dbReference>
<sequence length="378" mass="41727">MISLDPEQELLVSSLEDIADREFAERAFDWGAEPPWENVRLLADRGFLGVNFDEEYGGGGMTELDAILAIEAVGRVCPDTAEFLYNQTLVAPRAIELFGTDDAKERYLPPVLAGEDSIAIGISEPEAGSDVGSMGTRIEETDSELVLDGEKTWVSNVEHSSAVLVWTKFPEGLGSVVVEFDWDGVEIQQHYENMAGHHQTHFVMEDVTVPEENVVTRGPDGFKNQLRALNWERLGSATLANAYASCALEKALDYADQREQFDQPIGDFQGIEWKLADAATALESSRALTHRAAARAHEQGRIPDRRDASMAKLQASEMVERVVSEALQVHGANGYQRGHPLEYLYRLARGRRLAAGTDEVQKNQIAASLKQEGLRDLA</sequence>
<evidence type="ECO:0000259" key="7">
    <source>
        <dbReference type="Pfam" id="PF02770"/>
    </source>
</evidence>
<organism evidence="9 10">
    <name type="scientific">Natrinema salsiterrestre</name>
    <dbReference type="NCBI Taxonomy" id="2950540"/>
    <lineage>
        <taxon>Archaea</taxon>
        <taxon>Methanobacteriati</taxon>
        <taxon>Methanobacteriota</taxon>
        <taxon>Stenosarchaea group</taxon>
        <taxon>Halobacteria</taxon>
        <taxon>Halobacteriales</taxon>
        <taxon>Natrialbaceae</taxon>
        <taxon>Natrinema</taxon>
    </lineage>
</organism>
<dbReference type="PANTHER" id="PTHR43884:SF12">
    <property type="entry name" value="ISOVALERYL-COA DEHYDROGENASE, MITOCHONDRIAL-RELATED"/>
    <property type="match status" value="1"/>
</dbReference>
<dbReference type="EMBL" id="JAMQOT010000003">
    <property type="protein sequence ID" value="MDF9746193.1"/>
    <property type="molecule type" value="Genomic_DNA"/>
</dbReference>
<name>A0A9Q4Q3F4_9EURY</name>
<dbReference type="Gene3D" id="1.10.540.10">
    <property type="entry name" value="Acyl-CoA dehydrogenase/oxidase, N-terminal domain"/>
    <property type="match status" value="1"/>
</dbReference>
<evidence type="ECO:0000256" key="2">
    <source>
        <dbReference type="ARBA" id="ARBA00009347"/>
    </source>
</evidence>
<dbReference type="Pfam" id="PF02770">
    <property type="entry name" value="Acyl-CoA_dh_M"/>
    <property type="match status" value="1"/>
</dbReference>
<keyword evidence="5" id="KW-0560">Oxidoreductase</keyword>
<dbReference type="InterPro" id="IPR037069">
    <property type="entry name" value="AcylCoA_DH/ox_N_sf"/>
</dbReference>
<dbReference type="Gene3D" id="2.40.110.10">
    <property type="entry name" value="Butyryl-CoA Dehydrogenase, subunit A, domain 2"/>
    <property type="match status" value="1"/>
</dbReference>
<evidence type="ECO:0000256" key="4">
    <source>
        <dbReference type="ARBA" id="ARBA00022827"/>
    </source>
</evidence>
<evidence type="ECO:0000256" key="5">
    <source>
        <dbReference type="RuleBase" id="RU362125"/>
    </source>
</evidence>
<evidence type="ECO:0000256" key="3">
    <source>
        <dbReference type="ARBA" id="ARBA00022630"/>
    </source>
</evidence>
<comment type="similarity">
    <text evidence="2 5">Belongs to the acyl-CoA dehydrogenase family.</text>
</comment>
<feature type="domain" description="Acyl-CoA oxidase/dehydrogenase middle" evidence="7">
    <location>
        <begin position="119"/>
        <end position="207"/>
    </location>
</feature>
<dbReference type="AlphaFoldDB" id="A0A9Q4Q3F4"/>
<evidence type="ECO:0000256" key="1">
    <source>
        <dbReference type="ARBA" id="ARBA00001974"/>
    </source>
</evidence>
<keyword evidence="4 5" id="KW-0274">FAD</keyword>